<organism evidence="1 2">
    <name type="scientific">Achlya hypogyna</name>
    <name type="common">Oomycete</name>
    <name type="synonym">Protoachlya hypogyna</name>
    <dbReference type="NCBI Taxonomy" id="1202772"/>
    <lineage>
        <taxon>Eukaryota</taxon>
        <taxon>Sar</taxon>
        <taxon>Stramenopiles</taxon>
        <taxon>Oomycota</taxon>
        <taxon>Saprolegniomycetes</taxon>
        <taxon>Saprolegniales</taxon>
        <taxon>Achlyaceae</taxon>
        <taxon>Achlya</taxon>
    </lineage>
</organism>
<dbReference type="InterPro" id="IPR056852">
    <property type="entry name" value="AK17A/B"/>
</dbReference>
<comment type="caution">
    <text evidence="1">The sequence shown here is derived from an EMBL/GenBank/DDBJ whole genome shotgun (WGS) entry which is preliminary data.</text>
</comment>
<dbReference type="PANTHER" id="PTHR12484:SF4">
    <property type="entry name" value="A-KINASE ANCHOR PROTEIN 17A"/>
    <property type="match status" value="1"/>
</dbReference>
<dbReference type="PANTHER" id="PTHR12484">
    <property type="entry name" value="B-LYMPHOCYTE ANTIGEN-RELATED"/>
    <property type="match status" value="1"/>
</dbReference>
<dbReference type="EMBL" id="JNBR01002136">
    <property type="protein sequence ID" value="OQR83557.1"/>
    <property type="molecule type" value="Genomic_DNA"/>
</dbReference>
<dbReference type="AlphaFoldDB" id="A0A1V9YCZ0"/>
<evidence type="ECO:0000313" key="1">
    <source>
        <dbReference type="EMBL" id="OQR83557.1"/>
    </source>
</evidence>
<gene>
    <name evidence="1" type="ORF">ACHHYP_14567</name>
</gene>
<protein>
    <submittedName>
        <fullName evidence="1">Uncharacterized protein</fullName>
    </submittedName>
</protein>
<accession>A0A1V9YCZ0</accession>
<name>A0A1V9YCZ0_ACHHY</name>
<dbReference type="Proteomes" id="UP000243579">
    <property type="component" value="Unassembled WGS sequence"/>
</dbReference>
<proteinExistence type="predicted"/>
<sequence>MPGTAAQAAFPWGDAGLVVRSAFGLRLVFRPGKGSGKTSVSFWEAKKMLETLGVAFDHAALLPSPLLQGTTVVQLTFFDRAPFEGAEATVRALPNHTVFSAGNAVEILLETQPSSATPPLAPTAPQFDKQMKGCRPDTVHVTGLPAKWFGVNTADFADLDAKLSHYNAPGHTLQTLFSIFGPVAHLEVVPPANMDSEAILTNVHFDVYVQFTTYDAVRSLLERMQGGRVLCHTAHPKVIVHLNAALDTTEYLSDAHIRQRRFAREQRQMQVAQDAAAAERAAKQKAAETAAATEATSALAARLQAAEDRTRTTSDDKTAGLVHLANESLTALRAAPSARLVDAADLALGGLESHLAALQVAQEAHALASVRKKWLKKVAQQCERSGRHLDAAAAAYEAKAASYASVQAHPAVVADLAAAKDALAQAQATIAHPVPVDAATEEDIHAYLDKLRDDMDEAECMQEAALARLGMLATYHAVQKEVAAADDPSVSAMLDALDRAWGDSTDTLLDKLRLVRAAVARCQRRHEIVARWTAASADLAADELTAPREAAEAALAALGDGATATDAAVEACGAAVDAFATAADAARTARTTAAAAEKALAESFASLHDAKMAAIARARKRLHDWQAEMGTKHGVHRSEAVTKRVHLPGRWPTVTSMGGTPERPAKLTRSSLFARQMPPALLVPSAVFAVQADGRLLSPRTIASERVAAEELQLRTQVIESQKRKEAMAYLQRLKEKELREQALKSIAARTDKADE</sequence>
<dbReference type="Pfam" id="PF25015">
    <property type="entry name" value="RBD_AKAP-17A"/>
    <property type="match status" value="1"/>
</dbReference>
<dbReference type="OrthoDB" id="1918237at2759"/>
<evidence type="ECO:0000313" key="2">
    <source>
        <dbReference type="Proteomes" id="UP000243579"/>
    </source>
</evidence>
<keyword evidence="2" id="KW-1185">Reference proteome</keyword>
<reference evidence="1 2" key="1">
    <citation type="journal article" date="2014" name="Genome Biol. Evol.">
        <title>The secreted proteins of Achlya hypogyna and Thraustotheca clavata identify the ancestral oomycete secretome and reveal gene acquisitions by horizontal gene transfer.</title>
        <authorList>
            <person name="Misner I."/>
            <person name="Blouin N."/>
            <person name="Leonard G."/>
            <person name="Richards T.A."/>
            <person name="Lane C.E."/>
        </authorList>
    </citation>
    <scope>NUCLEOTIDE SEQUENCE [LARGE SCALE GENOMIC DNA]</scope>
    <source>
        <strain evidence="1 2">ATCC 48635</strain>
    </source>
</reference>